<accession>A0A061IGF5</accession>
<protein>
    <submittedName>
        <fullName evidence="2">Uncharacterized protein</fullName>
    </submittedName>
</protein>
<gene>
    <name evidence="2" type="ORF">H671_2g7458</name>
</gene>
<feature type="non-terminal residue" evidence="2">
    <location>
        <position position="88"/>
    </location>
</feature>
<dbReference type="AlphaFoldDB" id="A0A061IGF5"/>
<dbReference type="EMBL" id="KE669995">
    <property type="protein sequence ID" value="ERE82429.1"/>
    <property type="molecule type" value="Genomic_DNA"/>
</dbReference>
<proteinExistence type="predicted"/>
<dbReference type="Proteomes" id="UP000030759">
    <property type="component" value="Unassembled WGS sequence"/>
</dbReference>
<sequence>MQPALELPVKTHLQNQEQEEQIQPQLQLLERAHLEEQAHPEHPLQQPLQQLSAAALGQEALEPQILELEQEQMQPPLKLLERAHLEEQ</sequence>
<organism evidence="2 3">
    <name type="scientific">Cricetulus griseus</name>
    <name type="common">Chinese hamster</name>
    <name type="synonym">Cricetulus barabensis griseus</name>
    <dbReference type="NCBI Taxonomy" id="10029"/>
    <lineage>
        <taxon>Eukaryota</taxon>
        <taxon>Metazoa</taxon>
        <taxon>Chordata</taxon>
        <taxon>Craniata</taxon>
        <taxon>Vertebrata</taxon>
        <taxon>Euteleostomi</taxon>
        <taxon>Mammalia</taxon>
        <taxon>Eutheria</taxon>
        <taxon>Euarchontoglires</taxon>
        <taxon>Glires</taxon>
        <taxon>Rodentia</taxon>
        <taxon>Myomorpha</taxon>
        <taxon>Muroidea</taxon>
        <taxon>Cricetidae</taxon>
        <taxon>Cricetinae</taxon>
        <taxon>Cricetulus</taxon>
    </lineage>
</organism>
<evidence type="ECO:0000313" key="2">
    <source>
        <dbReference type="EMBL" id="ERE82429.1"/>
    </source>
</evidence>
<evidence type="ECO:0000256" key="1">
    <source>
        <dbReference type="SAM" id="MobiDB-lite"/>
    </source>
</evidence>
<evidence type="ECO:0000313" key="3">
    <source>
        <dbReference type="Proteomes" id="UP000030759"/>
    </source>
</evidence>
<name>A0A061IGF5_CRIGR</name>
<reference evidence="3" key="1">
    <citation type="journal article" date="2013" name="Nat. Biotechnol.">
        <title>Chinese hamster genome sequenced from sorted chromosomes.</title>
        <authorList>
            <person name="Brinkrolf K."/>
            <person name="Rupp O."/>
            <person name="Laux H."/>
            <person name="Kollin F."/>
            <person name="Ernst W."/>
            <person name="Linke B."/>
            <person name="Kofler R."/>
            <person name="Romand S."/>
            <person name="Hesse F."/>
            <person name="Budach W.E."/>
            <person name="Galosy S."/>
            <person name="Muller D."/>
            <person name="Noll T."/>
            <person name="Wienberg J."/>
            <person name="Jostock T."/>
            <person name="Leonard M."/>
            <person name="Grillari J."/>
            <person name="Tauch A."/>
            <person name="Goesmann A."/>
            <person name="Helk B."/>
            <person name="Mott J.E."/>
            <person name="Puhler A."/>
            <person name="Borth N."/>
        </authorList>
    </citation>
    <scope>NUCLEOTIDE SEQUENCE [LARGE SCALE GENOMIC DNA]</scope>
    <source>
        <strain evidence="3">17A/GY</strain>
    </source>
</reference>
<feature type="region of interest" description="Disordered" evidence="1">
    <location>
        <begin position="1"/>
        <end position="21"/>
    </location>
</feature>